<dbReference type="eggNOG" id="COG0702">
    <property type="taxonomic scope" value="Bacteria"/>
</dbReference>
<dbReference type="SUPFAM" id="SSF51735">
    <property type="entry name" value="NAD(P)-binding Rossmann-fold domains"/>
    <property type="match status" value="1"/>
</dbReference>
<evidence type="ECO:0000259" key="1">
    <source>
        <dbReference type="Pfam" id="PF08547"/>
    </source>
</evidence>
<dbReference type="SUPFAM" id="SSF49785">
    <property type="entry name" value="Galactose-binding domain-like"/>
    <property type="match status" value="1"/>
</dbReference>
<feature type="domain" description="NADH:ubiquinone oxidoreductase intermediate-associated protein 30" evidence="1">
    <location>
        <begin position="183"/>
        <end position="349"/>
    </location>
</feature>
<dbReference type="RefSeq" id="WP_011612892.1">
    <property type="nucleotide sequence ID" value="NC_008312.1"/>
</dbReference>
<dbReference type="HOGENOM" id="CLU_029746_1_1_3"/>
<dbReference type="Pfam" id="PF08547">
    <property type="entry name" value="CIA30"/>
    <property type="match status" value="1"/>
</dbReference>
<dbReference type="InterPro" id="IPR016040">
    <property type="entry name" value="NAD(P)-bd_dom"/>
</dbReference>
<accession>Q10YX5</accession>
<dbReference type="Gene3D" id="3.40.50.720">
    <property type="entry name" value="NAD(P)-binding Rossmann-like Domain"/>
    <property type="match status" value="2"/>
</dbReference>
<sequence length="500" mass="56076">MAVTDKQTSKWKPSKLFQTLGYFGVIPFIGSVKWLEKLFGKKTLLPPDTSEVVLVVGANGGVGKRVVPRLLKQGYQVRSLVRDAKKAQEVLGNDVEIVTADITQPETLTPEIFKDVSKIICCTGTRVETVEKDNPNREKYYQGIKFFMPEVVEDPQLVEYEGMKNLVAAAKPQLQPKNNKILFDFKNPTQDLKETWGALDDVVMGGVSESSICLTDSGALFSGNVSTENSGGFVSVRTRNFDPPTNLFGSAGIELRVKGDGKRYKFFLRCEDKWDGVGYSYSFDTVYNIWTTIRIPFKDLIPVFRAKVVENAQPFNPSQVYSYQLMLSKFEYNKELNSRFAPGFFQLEIEYIKTYGSDELPRFVLVSSAGVTRPGRPGLNLDEQIKIVQLNDQLKGLLNWKFKGEEVVRSSGIPYTIIRPCGMTEQPGGQALIFDQGDNIKGIVSRDDIAELCVKVLEENQACNTTFEAKGDKENQATVENWERLFNGLKPDVKKLPLTV</sequence>
<dbReference type="PANTHER" id="PTHR15020:SF50">
    <property type="entry name" value="UPF0659 PROTEIN YMR090W"/>
    <property type="match status" value="1"/>
</dbReference>
<feature type="domain" description="NAD(P)-binding" evidence="2">
    <location>
        <begin position="359"/>
        <end position="459"/>
    </location>
</feature>
<dbReference type="InterPro" id="IPR008979">
    <property type="entry name" value="Galactose-bd-like_sf"/>
</dbReference>
<dbReference type="KEGG" id="ter:Tery_3457"/>
<gene>
    <name evidence="3" type="ordered locus">Tery_3457</name>
</gene>
<proteinExistence type="predicted"/>
<protein>
    <submittedName>
        <fullName evidence="3">NmrA-like</fullName>
    </submittedName>
</protein>
<evidence type="ECO:0000313" key="3">
    <source>
        <dbReference type="EMBL" id="ABG52549.1"/>
    </source>
</evidence>
<feature type="domain" description="NAD(P)-binding" evidence="2">
    <location>
        <begin position="57"/>
        <end position="171"/>
    </location>
</feature>
<name>Q10YX5_TRIEI</name>
<dbReference type="EMBL" id="CP000393">
    <property type="protein sequence ID" value="ABG52549.1"/>
    <property type="molecule type" value="Genomic_DNA"/>
</dbReference>
<dbReference type="Pfam" id="PF13460">
    <property type="entry name" value="NAD_binding_10"/>
    <property type="match status" value="2"/>
</dbReference>
<dbReference type="AlphaFoldDB" id="Q10YX5"/>
<dbReference type="PANTHER" id="PTHR15020">
    <property type="entry name" value="FLAVIN REDUCTASE-RELATED"/>
    <property type="match status" value="1"/>
</dbReference>
<evidence type="ECO:0000259" key="2">
    <source>
        <dbReference type="Pfam" id="PF13460"/>
    </source>
</evidence>
<reference evidence="3" key="1">
    <citation type="submission" date="2006-06" db="EMBL/GenBank/DDBJ databases">
        <title>Complete sequence of Trichodesmium erythraeum IMS101.</title>
        <authorList>
            <consortium name="US DOE Joint Genome Institute"/>
            <person name="Copeland A."/>
            <person name="Lucas S."/>
            <person name="Lapidus A."/>
            <person name="Barry K."/>
            <person name="Detter J.C."/>
            <person name="Glavina del Rio T."/>
            <person name="Hammon N."/>
            <person name="Israni S."/>
            <person name="Dalin E."/>
            <person name="Tice H."/>
            <person name="Pitluck S."/>
            <person name="Kiss H."/>
            <person name="Munk A.C."/>
            <person name="Brettin T."/>
            <person name="Bruce D."/>
            <person name="Han C."/>
            <person name="Tapia R."/>
            <person name="Gilna P."/>
            <person name="Schmutz J."/>
            <person name="Larimer F."/>
            <person name="Land M."/>
            <person name="Hauser L."/>
            <person name="Kyrpides N."/>
            <person name="Kim E."/>
            <person name="Richardson P."/>
        </authorList>
    </citation>
    <scope>NUCLEOTIDE SEQUENCE [LARGE SCALE GENOMIC DNA]</scope>
    <source>
        <strain evidence="3">IMS101</strain>
    </source>
</reference>
<dbReference type="InterPro" id="IPR036291">
    <property type="entry name" value="NAD(P)-bd_dom_sf"/>
</dbReference>
<dbReference type="STRING" id="203124.Tery_3457"/>
<organism evidence="3">
    <name type="scientific">Trichodesmium erythraeum (strain IMS101)</name>
    <dbReference type="NCBI Taxonomy" id="203124"/>
    <lineage>
        <taxon>Bacteria</taxon>
        <taxon>Bacillati</taxon>
        <taxon>Cyanobacteriota</taxon>
        <taxon>Cyanophyceae</taxon>
        <taxon>Oscillatoriophycideae</taxon>
        <taxon>Oscillatoriales</taxon>
        <taxon>Microcoleaceae</taxon>
        <taxon>Trichodesmium</taxon>
    </lineage>
</organism>
<dbReference type="InterPro" id="IPR013857">
    <property type="entry name" value="NADH-UbQ_OxRdtase-assoc_prot30"/>
</dbReference>